<dbReference type="KEGG" id="nev:NTE_02252"/>
<dbReference type="InterPro" id="IPR011008">
    <property type="entry name" value="Dimeric_a/b-barrel"/>
</dbReference>
<dbReference type="Proteomes" id="UP000028194">
    <property type="component" value="Chromosome"/>
</dbReference>
<evidence type="ECO:0000313" key="3">
    <source>
        <dbReference type="Proteomes" id="UP000028194"/>
    </source>
</evidence>
<evidence type="ECO:0000259" key="1">
    <source>
        <dbReference type="Pfam" id="PF01037"/>
    </source>
</evidence>
<evidence type="ECO:0000313" key="2">
    <source>
        <dbReference type="EMBL" id="AIF84306.1"/>
    </source>
</evidence>
<keyword evidence="3" id="KW-1185">Reference proteome</keyword>
<dbReference type="InterPro" id="IPR019887">
    <property type="entry name" value="Tscrpt_reg_AsnC/Lrp_C"/>
</dbReference>
<sequence>MRAISGVSEATGVSGIYDIVAKLHTDSNDGIMGIVRKFHLIANVRSCLTMIVAGELDNWQSK</sequence>
<dbReference type="Gene3D" id="3.30.70.920">
    <property type="match status" value="1"/>
</dbReference>
<dbReference type="HOGENOM" id="CLU_2893046_0_0_2"/>
<dbReference type="Pfam" id="PF01037">
    <property type="entry name" value="AsnC_trans_reg"/>
    <property type="match status" value="1"/>
</dbReference>
<name>A0A075MS14_9ARCH</name>
<reference evidence="2 3" key="1">
    <citation type="journal article" date="2014" name="PLoS ONE">
        <title>Genome Sequence of Candidatus Nitrososphaera evergladensis from Group I.1b Enriched from Everglades Soil Reveals Novel Genomic Features of the Ammonia-Oxidizing Archaea.</title>
        <authorList>
            <person name="Zhalnina K.V."/>
            <person name="Dias R."/>
            <person name="Leonard M.T."/>
            <person name="Dorr de Quadros P."/>
            <person name="Camargo F.A."/>
            <person name="Drew J.C."/>
            <person name="Farmerie W.G."/>
            <person name="Daroub S.H."/>
            <person name="Triplett E.W."/>
        </authorList>
    </citation>
    <scope>NUCLEOTIDE SEQUENCE [LARGE SCALE GENOMIC DNA]</scope>
    <source>
        <strain evidence="2 3">SR1</strain>
    </source>
</reference>
<dbReference type="OrthoDB" id="377711at2157"/>
<dbReference type="SUPFAM" id="SSF54909">
    <property type="entry name" value="Dimeric alpha+beta barrel"/>
    <property type="match status" value="1"/>
</dbReference>
<gene>
    <name evidence="2" type="ORF">NTE_02252</name>
</gene>
<feature type="domain" description="Transcription regulator AsnC/Lrp ligand binding" evidence="1">
    <location>
        <begin position="2"/>
        <end position="53"/>
    </location>
</feature>
<organism evidence="2 3">
    <name type="scientific">Candidatus Nitrososphaera evergladensis SR1</name>
    <dbReference type="NCBI Taxonomy" id="1459636"/>
    <lineage>
        <taxon>Archaea</taxon>
        <taxon>Nitrososphaerota</taxon>
        <taxon>Nitrososphaeria</taxon>
        <taxon>Nitrososphaerales</taxon>
        <taxon>Nitrososphaeraceae</taxon>
        <taxon>Nitrososphaera</taxon>
    </lineage>
</organism>
<dbReference type="AlphaFoldDB" id="A0A075MS14"/>
<proteinExistence type="predicted"/>
<dbReference type="eggNOG" id="arCOG01117">
    <property type="taxonomic scope" value="Archaea"/>
</dbReference>
<accession>A0A075MS14</accession>
<protein>
    <recommendedName>
        <fullName evidence="1">Transcription regulator AsnC/Lrp ligand binding domain-containing protein</fullName>
    </recommendedName>
</protein>
<dbReference type="EMBL" id="CP007174">
    <property type="protein sequence ID" value="AIF84306.1"/>
    <property type="molecule type" value="Genomic_DNA"/>
</dbReference>